<dbReference type="PANTHER" id="PTHR25465:SF30">
    <property type="entry name" value="FINTRIM FAMILY, MEMBER 82"/>
    <property type="match status" value="1"/>
</dbReference>
<evidence type="ECO:0000256" key="2">
    <source>
        <dbReference type="ARBA" id="ARBA00022771"/>
    </source>
</evidence>
<keyword evidence="1" id="KW-0479">Metal-binding</keyword>
<evidence type="ECO:0000313" key="6">
    <source>
        <dbReference type="Proteomes" id="UP000515145"/>
    </source>
</evidence>
<dbReference type="SMART" id="SM00589">
    <property type="entry name" value="PRY"/>
    <property type="match status" value="1"/>
</dbReference>
<dbReference type="InterPro" id="IPR001870">
    <property type="entry name" value="B30.2/SPRY"/>
</dbReference>
<dbReference type="InterPro" id="IPR051051">
    <property type="entry name" value="E3_ubiq-ligase_TRIM/RNF"/>
</dbReference>
<dbReference type="Proteomes" id="UP000515145">
    <property type="component" value="Unplaced"/>
</dbReference>
<dbReference type="CDD" id="cd16040">
    <property type="entry name" value="SPRY_PRY_SNTX"/>
    <property type="match status" value="1"/>
</dbReference>
<dbReference type="InterPro" id="IPR013320">
    <property type="entry name" value="ConA-like_dom_sf"/>
</dbReference>
<organism evidence="6 7">
    <name type="scientific">Parambassis ranga</name>
    <name type="common">Indian glassy fish</name>
    <dbReference type="NCBI Taxonomy" id="210632"/>
    <lineage>
        <taxon>Eukaryota</taxon>
        <taxon>Metazoa</taxon>
        <taxon>Chordata</taxon>
        <taxon>Craniata</taxon>
        <taxon>Vertebrata</taxon>
        <taxon>Euteleostomi</taxon>
        <taxon>Actinopterygii</taxon>
        <taxon>Neopterygii</taxon>
        <taxon>Teleostei</taxon>
        <taxon>Neoteleostei</taxon>
        <taxon>Acanthomorphata</taxon>
        <taxon>Ovalentaria</taxon>
        <taxon>Ambassidae</taxon>
        <taxon>Parambassis</taxon>
    </lineage>
</organism>
<dbReference type="InterPro" id="IPR003879">
    <property type="entry name" value="Butyrophylin_SPRY"/>
</dbReference>
<keyword evidence="2" id="KW-0863">Zinc-finger</keyword>
<feature type="compositionally biased region" description="Basic and acidic residues" evidence="4">
    <location>
        <begin position="214"/>
        <end position="226"/>
    </location>
</feature>
<dbReference type="SMART" id="SM00449">
    <property type="entry name" value="SPRY"/>
    <property type="match status" value="1"/>
</dbReference>
<feature type="compositionally biased region" description="Acidic residues" evidence="4">
    <location>
        <begin position="171"/>
        <end position="181"/>
    </location>
</feature>
<feature type="domain" description="B30.2/SPRY" evidence="5">
    <location>
        <begin position="242"/>
        <end position="440"/>
    </location>
</feature>
<dbReference type="InterPro" id="IPR043136">
    <property type="entry name" value="B30.2/SPRY_sf"/>
</dbReference>
<evidence type="ECO:0000256" key="1">
    <source>
        <dbReference type="ARBA" id="ARBA00022723"/>
    </source>
</evidence>
<feature type="compositionally biased region" description="Basic and acidic residues" evidence="4">
    <location>
        <begin position="119"/>
        <end position="156"/>
    </location>
</feature>
<dbReference type="PROSITE" id="PS50188">
    <property type="entry name" value="B302_SPRY"/>
    <property type="match status" value="1"/>
</dbReference>
<protein>
    <submittedName>
        <fullName evidence="7">Neoverrucotoxin subunit alpha-like</fullName>
    </submittedName>
</protein>
<dbReference type="GO" id="GO:0008270">
    <property type="term" value="F:zinc ion binding"/>
    <property type="evidence" value="ECO:0007669"/>
    <property type="project" value="UniProtKB-KW"/>
</dbReference>
<dbReference type="Gene3D" id="2.60.120.920">
    <property type="match status" value="1"/>
</dbReference>
<name>A0A6P7HWE6_9TELE</name>
<keyword evidence="3" id="KW-0862">Zinc</keyword>
<dbReference type="InParanoid" id="A0A6P7HWE6"/>
<dbReference type="InterPro" id="IPR006574">
    <property type="entry name" value="PRY"/>
</dbReference>
<dbReference type="SUPFAM" id="SSF49899">
    <property type="entry name" value="Concanavalin A-like lectins/glucanases"/>
    <property type="match status" value="1"/>
</dbReference>
<dbReference type="OrthoDB" id="6105938at2759"/>
<evidence type="ECO:0000256" key="3">
    <source>
        <dbReference type="ARBA" id="ARBA00022833"/>
    </source>
</evidence>
<dbReference type="GO" id="GO:0005737">
    <property type="term" value="C:cytoplasm"/>
    <property type="evidence" value="ECO:0007669"/>
    <property type="project" value="UniProtKB-ARBA"/>
</dbReference>
<proteinExistence type="predicted"/>
<evidence type="ECO:0000259" key="5">
    <source>
        <dbReference type="PROSITE" id="PS50188"/>
    </source>
</evidence>
<sequence length="445" mass="51183">MSRTDGPSQQNDQKQSDDDGPDPEDGLTGQAERQTISTLALLKEDFTHFKEEVRKVFKDPRTNQRPPERQVNPLTVLKEDFNHLKEDLSSVFRINLTKERDHKEVPSCTFKIKASEEPFKSLFRRDQNPSKRSQQEVDVKRAVCEDDDGDQQKDEEFQGQNEENNNMKDSEDGEQEDVTEEETAKSFCDGLRAEEASAAHRCESEEQSGASSEGSDKDDQPSERRLWDALPRVRFLSQRDVSQGELREEPEENLWSLKNFSCYLTLDPNTANSELQLTAGNRKAQRVWSEQWTPDHPERFEHCPQVLCREGLLDSVYWEVEWSGGADIGVTYNSISRDGEVEGCLLGHNERSWSLECAEGSYTPCHNRKRFRAPSPEPFSHRVGVYLNWPAGTLSFYCVSRDAMVHLHTFTSTFTEPLYPGFWVWAYGGSVSLRQVELDWERLLQ</sequence>
<dbReference type="PANTHER" id="PTHR25465">
    <property type="entry name" value="B-BOX DOMAIN CONTAINING"/>
    <property type="match status" value="1"/>
</dbReference>
<dbReference type="Pfam" id="PF13765">
    <property type="entry name" value="PRY"/>
    <property type="match status" value="1"/>
</dbReference>
<dbReference type="Pfam" id="PF00622">
    <property type="entry name" value="SPRY"/>
    <property type="match status" value="1"/>
</dbReference>
<feature type="region of interest" description="Disordered" evidence="4">
    <location>
        <begin position="1"/>
        <end position="33"/>
    </location>
</feature>
<dbReference type="GeneID" id="114431494"/>
<dbReference type="AlphaFoldDB" id="A0A6P7HWE6"/>
<dbReference type="InterPro" id="IPR003877">
    <property type="entry name" value="SPRY_dom"/>
</dbReference>
<gene>
    <name evidence="7" type="primary">LOC114431494</name>
</gene>
<feature type="region of interest" description="Disordered" evidence="4">
    <location>
        <begin position="119"/>
        <end position="226"/>
    </location>
</feature>
<feature type="compositionally biased region" description="Basic and acidic residues" evidence="4">
    <location>
        <begin position="191"/>
        <end position="204"/>
    </location>
</feature>
<accession>A0A6P7HWE6</accession>
<dbReference type="PRINTS" id="PR01407">
    <property type="entry name" value="BUTYPHLNCDUF"/>
</dbReference>
<evidence type="ECO:0000256" key="4">
    <source>
        <dbReference type="SAM" id="MobiDB-lite"/>
    </source>
</evidence>
<keyword evidence="6" id="KW-1185">Reference proteome</keyword>
<dbReference type="RefSeq" id="XP_028254842.1">
    <property type="nucleotide sequence ID" value="XM_028399041.1"/>
</dbReference>
<reference evidence="7" key="1">
    <citation type="submission" date="2025-08" db="UniProtKB">
        <authorList>
            <consortium name="RefSeq"/>
        </authorList>
    </citation>
    <scope>IDENTIFICATION</scope>
</reference>
<evidence type="ECO:0000313" key="7">
    <source>
        <dbReference type="RefSeq" id="XP_028254842.1"/>
    </source>
</evidence>